<dbReference type="Proteomes" id="UP001152803">
    <property type="component" value="Unassembled WGS sequence"/>
</dbReference>
<evidence type="ECO:0000313" key="2">
    <source>
        <dbReference type="Proteomes" id="UP001152803"/>
    </source>
</evidence>
<reference evidence="1" key="1">
    <citation type="journal article" date="2023" name="Science">
        <title>Genome structures resolve the early diversification of teleost fishes.</title>
        <authorList>
            <person name="Parey E."/>
            <person name="Louis A."/>
            <person name="Montfort J."/>
            <person name="Bouchez O."/>
            <person name="Roques C."/>
            <person name="Iampietro C."/>
            <person name="Lluch J."/>
            <person name="Castinel A."/>
            <person name="Donnadieu C."/>
            <person name="Desvignes T."/>
            <person name="Floi Bucao C."/>
            <person name="Jouanno E."/>
            <person name="Wen M."/>
            <person name="Mejri S."/>
            <person name="Dirks R."/>
            <person name="Jansen H."/>
            <person name="Henkel C."/>
            <person name="Chen W.J."/>
            <person name="Zahm M."/>
            <person name="Cabau C."/>
            <person name="Klopp C."/>
            <person name="Thompson A.W."/>
            <person name="Robinson-Rechavi M."/>
            <person name="Braasch I."/>
            <person name="Lecointre G."/>
            <person name="Bobe J."/>
            <person name="Postlethwait J.H."/>
            <person name="Berthelot C."/>
            <person name="Roest Crollius H."/>
            <person name="Guiguen Y."/>
        </authorList>
    </citation>
    <scope>NUCLEOTIDE SEQUENCE</scope>
    <source>
        <strain evidence="1">Concon-B</strain>
    </source>
</reference>
<accession>A0A9Q1E439</accession>
<evidence type="ECO:0000313" key="1">
    <source>
        <dbReference type="EMBL" id="KAJ8289223.1"/>
    </source>
</evidence>
<dbReference type="EMBL" id="JAFJMO010000001">
    <property type="protein sequence ID" value="KAJ8289223.1"/>
    <property type="molecule type" value="Genomic_DNA"/>
</dbReference>
<organism evidence="1 2">
    <name type="scientific">Conger conger</name>
    <name type="common">Conger eel</name>
    <name type="synonym">Muraena conger</name>
    <dbReference type="NCBI Taxonomy" id="82655"/>
    <lineage>
        <taxon>Eukaryota</taxon>
        <taxon>Metazoa</taxon>
        <taxon>Chordata</taxon>
        <taxon>Craniata</taxon>
        <taxon>Vertebrata</taxon>
        <taxon>Euteleostomi</taxon>
        <taxon>Actinopterygii</taxon>
        <taxon>Neopterygii</taxon>
        <taxon>Teleostei</taxon>
        <taxon>Anguilliformes</taxon>
        <taxon>Congridae</taxon>
        <taxon>Conger</taxon>
    </lineage>
</organism>
<keyword evidence="2" id="KW-1185">Reference proteome</keyword>
<dbReference type="OrthoDB" id="8874856at2759"/>
<name>A0A9Q1E439_CONCO</name>
<proteinExistence type="predicted"/>
<gene>
    <name evidence="1" type="ORF">COCON_G00018820</name>
</gene>
<dbReference type="AlphaFoldDB" id="A0A9Q1E439"/>
<sequence>MFDSASRQNGSYFWHMRTPKLSGLRRTERSGPTPTSRTWSPIGEEKLREEEIRTLYFLTTKR</sequence>
<protein>
    <submittedName>
        <fullName evidence="1">Uncharacterized protein</fullName>
    </submittedName>
</protein>
<comment type="caution">
    <text evidence="1">The sequence shown here is derived from an EMBL/GenBank/DDBJ whole genome shotgun (WGS) entry which is preliminary data.</text>
</comment>